<protein>
    <submittedName>
        <fullName evidence="1">Uncharacterized protein</fullName>
    </submittedName>
</protein>
<evidence type="ECO:0000313" key="1">
    <source>
        <dbReference type="EMBL" id="MCZ6162425.1"/>
    </source>
</evidence>
<sequence>MAEVKFNVYKLEYEFDKSLFKPCNLKKCLDNLDLKNIFIR</sequence>
<proteinExistence type="predicted"/>
<gene>
    <name evidence="1" type="ORF">O6B92_08805</name>
</gene>
<comment type="caution">
    <text evidence="1">The sequence shown here is derived from an EMBL/GenBank/DDBJ whole genome shotgun (WGS) entry which is preliminary data.</text>
</comment>
<organism evidence="1 2">
    <name type="scientific">Campylobacter ureolyticus</name>
    <dbReference type="NCBI Taxonomy" id="827"/>
    <lineage>
        <taxon>Bacteria</taxon>
        <taxon>Pseudomonadati</taxon>
        <taxon>Campylobacterota</taxon>
        <taxon>Epsilonproteobacteria</taxon>
        <taxon>Campylobacterales</taxon>
        <taxon>Campylobacteraceae</taxon>
        <taxon>Campylobacter</taxon>
    </lineage>
</organism>
<dbReference type="EMBL" id="JAPXGP010000008">
    <property type="protein sequence ID" value="MCZ6162425.1"/>
    <property type="molecule type" value="Genomic_DNA"/>
</dbReference>
<dbReference type="RefSeq" id="WP_269480658.1">
    <property type="nucleotide sequence ID" value="NZ_JAPXGH010000011.1"/>
</dbReference>
<evidence type="ECO:0000313" key="2">
    <source>
        <dbReference type="Proteomes" id="UP001075461"/>
    </source>
</evidence>
<dbReference type="Proteomes" id="UP001075461">
    <property type="component" value="Unassembled WGS sequence"/>
</dbReference>
<reference evidence="1" key="1">
    <citation type="submission" date="2022-12" db="EMBL/GenBank/DDBJ databases">
        <title>Species Delineation and Comparative Genomics within the Campylobacter ureolyticus Complex.</title>
        <authorList>
            <person name="Maki J."/>
            <person name="Howard M."/>
            <person name="Connelly S."/>
            <person name="Hardy D.J."/>
            <person name="Cameron A."/>
        </authorList>
    </citation>
    <scope>NUCLEOTIDE SEQUENCE</scope>
    <source>
        <strain evidence="1">URMC_786</strain>
    </source>
</reference>
<name>A0A9Q4KRV5_9BACT</name>
<dbReference type="AlphaFoldDB" id="A0A9Q4KRV5"/>
<accession>A0A9Q4KRV5</accession>